<feature type="transmembrane region" description="Helical" evidence="10">
    <location>
        <begin position="374"/>
        <end position="393"/>
    </location>
</feature>
<evidence type="ECO:0000256" key="5">
    <source>
        <dbReference type="ARBA" id="ARBA00022729"/>
    </source>
</evidence>
<evidence type="ECO:0000256" key="6">
    <source>
        <dbReference type="ARBA" id="ARBA00022753"/>
    </source>
</evidence>
<sequence>MARGTLLPQLCISLCTFVLLFAYHASCFYLFDVAPQDFHKGDPLMVKVKELTSTKTHLPYSYYSLPYCHPDQVVDSAETLGEVIQGELIQNSPYLVGQFRMREPQKCKIVCRIVLDTKTAKEFKEKIKDEYRVNMILDNLPLVRGISFPDESSILYSHGFPIGFTGMYAGSKEVKYFIQNHLTFVVKYHEDPIKNLSKIVGFEIKPFSVKHEYDGIWTHTHLTTCGEPNTYGSPQEVKDRNEIIFTYDVEFEASDLKRESHSDMYLPKVGDWFWTVKSLTIVLFLSGMVAMIMLRTIYRDISKYNQLQTQEEAQEETGWKVVHGDVFRPPSNSDLLCVYVGTGVQLFGTVLVTVVLAALGILSPSNGRRLIRLMLFHWILMGPVAGYTSVRLYKKFDGTEWKRITLSTALMFPATAFAVFFLLNALVWFQGSSRAMPLGTMLLLVFLLFGISVPLAFIGGYAGFRKPAMQDPVRTRKIARQIPEQPWYKNQVLSILIGGFLPFAAVFIEFFFILVSIWYFEFHRIYSFLSIMFAILIVTCAEVSIVQCYFQLRSEDYHWWWRSYLTSASSALYLFLYAVYFLFFKTEITKPASLVLYFGYMLLLSYAFSVLTGAIGFCTCFSFTRLIYSSVKFD</sequence>
<dbReference type="PANTHER" id="PTHR10766:SF154">
    <property type="entry name" value="TRANSMEMBRANE 9 SUPERFAMILY MEMBER 10"/>
    <property type="match status" value="1"/>
</dbReference>
<comment type="subcellular location">
    <subcellularLocation>
        <location evidence="1">Endosome membrane</location>
        <topology evidence="1">Multi-pass membrane protein</topology>
    </subcellularLocation>
    <subcellularLocation>
        <location evidence="2">Golgi apparatus membrane</location>
        <topology evidence="2">Multi-pass membrane protein</topology>
    </subcellularLocation>
</comment>
<dbReference type="KEGG" id="adu:107459244"/>
<dbReference type="AlphaFoldDB" id="A0A6P4B6H2"/>
<feature type="transmembrane region" description="Helical" evidence="10">
    <location>
        <begin position="564"/>
        <end position="583"/>
    </location>
</feature>
<feature type="transmembrane region" description="Helical" evidence="10">
    <location>
        <begin position="272"/>
        <end position="294"/>
    </location>
</feature>
<dbReference type="RefSeq" id="XP_015932950.1">
    <property type="nucleotide sequence ID" value="XM_016077464.3"/>
</dbReference>
<keyword evidence="11" id="KW-1185">Reference proteome</keyword>
<dbReference type="GeneID" id="107459244"/>
<protein>
    <recommendedName>
        <fullName evidence="10">Transmembrane 9 superfamily member</fullName>
    </recommendedName>
</protein>
<dbReference type="Pfam" id="PF02990">
    <property type="entry name" value="EMP70"/>
    <property type="match status" value="1"/>
</dbReference>
<evidence type="ECO:0000256" key="4">
    <source>
        <dbReference type="ARBA" id="ARBA00022692"/>
    </source>
</evidence>
<reference evidence="12" key="2">
    <citation type="submission" date="2025-08" db="UniProtKB">
        <authorList>
            <consortium name="RefSeq"/>
        </authorList>
    </citation>
    <scope>IDENTIFICATION</scope>
    <source>
        <tissue evidence="12">Whole plant</tissue>
    </source>
</reference>
<keyword evidence="8" id="KW-0333">Golgi apparatus</keyword>
<feature type="transmembrane region" description="Helical" evidence="10">
    <location>
        <begin position="405"/>
        <end position="429"/>
    </location>
</feature>
<dbReference type="GO" id="GO:0010008">
    <property type="term" value="C:endosome membrane"/>
    <property type="evidence" value="ECO:0007669"/>
    <property type="project" value="UniProtKB-SubCell"/>
</dbReference>
<evidence type="ECO:0000256" key="3">
    <source>
        <dbReference type="ARBA" id="ARBA00005227"/>
    </source>
</evidence>
<keyword evidence="5" id="KW-0732">Signal</keyword>
<evidence type="ECO:0000313" key="12">
    <source>
        <dbReference type="RefSeq" id="XP_015932950.1"/>
    </source>
</evidence>
<gene>
    <name evidence="12" type="primary">LOC107459244</name>
</gene>
<evidence type="ECO:0000256" key="2">
    <source>
        <dbReference type="ARBA" id="ARBA00004653"/>
    </source>
</evidence>
<keyword evidence="7 10" id="KW-1133">Transmembrane helix</keyword>
<proteinExistence type="inferred from homology"/>
<dbReference type="PANTHER" id="PTHR10766">
    <property type="entry name" value="TRANSMEMBRANE 9 SUPERFAMILY PROTEIN"/>
    <property type="match status" value="1"/>
</dbReference>
<dbReference type="GO" id="GO:0072657">
    <property type="term" value="P:protein localization to membrane"/>
    <property type="evidence" value="ECO:0007669"/>
    <property type="project" value="TreeGrafter"/>
</dbReference>
<feature type="transmembrane region" description="Helical" evidence="10">
    <location>
        <begin position="336"/>
        <end position="362"/>
    </location>
</feature>
<dbReference type="InterPro" id="IPR004240">
    <property type="entry name" value="EMP70"/>
</dbReference>
<keyword evidence="6" id="KW-0967">Endosome</keyword>
<evidence type="ECO:0000256" key="7">
    <source>
        <dbReference type="ARBA" id="ARBA00022989"/>
    </source>
</evidence>
<evidence type="ECO:0000256" key="9">
    <source>
        <dbReference type="ARBA" id="ARBA00023136"/>
    </source>
</evidence>
<accession>A0A6P4B6H2</accession>
<evidence type="ECO:0000256" key="1">
    <source>
        <dbReference type="ARBA" id="ARBA00004337"/>
    </source>
</evidence>
<keyword evidence="4 10" id="KW-0812">Transmembrane</keyword>
<organism evidence="11 12">
    <name type="scientific">Arachis duranensis</name>
    <name type="common">Wild peanut</name>
    <dbReference type="NCBI Taxonomy" id="130453"/>
    <lineage>
        <taxon>Eukaryota</taxon>
        <taxon>Viridiplantae</taxon>
        <taxon>Streptophyta</taxon>
        <taxon>Embryophyta</taxon>
        <taxon>Tracheophyta</taxon>
        <taxon>Spermatophyta</taxon>
        <taxon>Magnoliopsida</taxon>
        <taxon>eudicotyledons</taxon>
        <taxon>Gunneridae</taxon>
        <taxon>Pentapetalae</taxon>
        <taxon>rosids</taxon>
        <taxon>fabids</taxon>
        <taxon>Fabales</taxon>
        <taxon>Fabaceae</taxon>
        <taxon>Papilionoideae</taxon>
        <taxon>50 kb inversion clade</taxon>
        <taxon>dalbergioids sensu lato</taxon>
        <taxon>Dalbergieae</taxon>
        <taxon>Pterocarpus clade</taxon>
        <taxon>Arachis</taxon>
    </lineage>
</organism>
<feature type="transmembrane region" description="Helical" evidence="10">
    <location>
        <begin position="525"/>
        <end position="552"/>
    </location>
</feature>
<keyword evidence="9 10" id="KW-0472">Membrane</keyword>
<evidence type="ECO:0000256" key="8">
    <source>
        <dbReference type="ARBA" id="ARBA00023034"/>
    </source>
</evidence>
<feature type="transmembrane region" description="Helical" evidence="10">
    <location>
        <begin position="492"/>
        <end position="519"/>
    </location>
</feature>
<dbReference type="GO" id="GO:0000139">
    <property type="term" value="C:Golgi membrane"/>
    <property type="evidence" value="ECO:0007669"/>
    <property type="project" value="UniProtKB-SubCell"/>
</dbReference>
<reference evidence="11" key="1">
    <citation type="journal article" date="2016" name="Nat. Genet.">
        <title>The genome sequences of Arachis duranensis and Arachis ipaensis, the diploid ancestors of cultivated peanut.</title>
        <authorList>
            <person name="Bertioli D.J."/>
            <person name="Cannon S.B."/>
            <person name="Froenicke L."/>
            <person name="Huang G."/>
            <person name="Farmer A.D."/>
            <person name="Cannon E.K."/>
            <person name="Liu X."/>
            <person name="Gao D."/>
            <person name="Clevenger J."/>
            <person name="Dash S."/>
            <person name="Ren L."/>
            <person name="Moretzsohn M.C."/>
            <person name="Shirasawa K."/>
            <person name="Huang W."/>
            <person name="Vidigal B."/>
            <person name="Abernathy B."/>
            <person name="Chu Y."/>
            <person name="Niederhuth C.E."/>
            <person name="Umale P."/>
            <person name="Araujo A.C."/>
            <person name="Kozik A."/>
            <person name="Kim K.D."/>
            <person name="Burow M.D."/>
            <person name="Varshney R.K."/>
            <person name="Wang X."/>
            <person name="Zhang X."/>
            <person name="Barkley N."/>
            <person name="Guimaraes P.M."/>
            <person name="Isobe S."/>
            <person name="Guo B."/>
            <person name="Liao B."/>
            <person name="Stalker H.T."/>
            <person name="Schmitz R.J."/>
            <person name="Scheffler B.E."/>
            <person name="Leal-Bertioli S.C."/>
            <person name="Xun X."/>
            <person name="Jackson S.A."/>
            <person name="Michelmore R."/>
            <person name="Ozias-Akins P."/>
        </authorList>
    </citation>
    <scope>NUCLEOTIDE SEQUENCE [LARGE SCALE GENOMIC DNA]</scope>
    <source>
        <strain evidence="11">cv. V14167</strain>
    </source>
</reference>
<feature type="transmembrane region" description="Helical" evidence="10">
    <location>
        <begin position="603"/>
        <end position="628"/>
    </location>
</feature>
<comment type="similarity">
    <text evidence="3 10">Belongs to the nonaspanin (TM9SF) (TC 9.A.2) family.</text>
</comment>
<dbReference type="Proteomes" id="UP000515211">
    <property type="component" value="Chromosome 1"/>
</dbReference>
<name>A0A6P4B6H2_ARADU</name>
<feature type="transmembrane region" description="Helical" evidence="10">
    <location>
        <begin position="441"/>
        <end position="464"/>
    </location>
</feature>
<evidence type="ECO:0000256" key="10">
    <source>
        <dbReference type="RuleBase" id="RU363079"/>
    </source>
</evidence>
<evidence type="ECO:0000313" key="11">
    <source>
        <dbReference type="Proteomes" id="UP000515211"/>
    </source>
</evidence>